<feature type="region of interest" description="Disordered" evidence="1">
    <location>
        <begin position="620"/>
        <end position="640"/>
    </location>
</feature>
<evidence type="ECO:0000259" key="3">
    <source>
        <dbReference type="Pfam" id="PF14392"/>
    </source>
</evidence>
<protein>
    <recommendedName>
        <fullName evidence="6">CCHC-type domain-containing protein</fullName>
    </recommendedName>
</protein>
<feature type="domain" description="Zinc knuckle CX2CX4HX4C" evidence="3">
    <location>
        <begin position="182"/>
        <end position="215"/>
    </location>
</feature>
<evidence type="ECO:0008006" key="6">
    <source>
        <dbReference type="Google" id="ProtNLM"/>
    </source>
</evidence>
<evidence type="ECO:0000259" key="2">
    <source>
        <dbReference type="Pfam" id="PF14111"/>
    </source>
</evidence>
<proteinExistence type="predicted"/>
<dbReference type="InterPro" id="IPR040256">
    <property type="entry name" value="At4g02000-like"/>
</dbReference>
<dbReference type="InterPro" id="IPR025836">
    <property type="entry name" value="Zn_knuckle_CX2CX4HX4C"/>
</dbReference>
<gene>
    <name evidence="4" type="ORF">QN277_020580</name>
</gene>
<dbReference type="AlphaFoldDB" id="A0AAE1JN85"/>
<accession>A0AAE1JN85</accession>
<keyword evidence="5" id="KW-1185">Reference proteome</keyword>
<evidence type="ECO:0000256" key="1">
    <source>
        <dbReference type="SAM" id="MobiDB-lite"/>
    </source>
</evidence>
<dbReference type="PANTHER" id="PTHR31286:SF167">
    <property type="entry name" value="OS09G0268800 PROTEIN"/>
    <property type="match status" value="1"/>
</dbReference>
<comment type="caution">
    <text evidence="4">The sequence shown here is derived from an EMBL/GenBank/DDBJ whole genome shotgun (WGS) entry which is preliminary data.</text>
</comment>
<dbReference type="Pfam" id="PF14392">
    <property type="entry name" value="zf-CCHC_4"/>
    <property type="match status" value="1"/>
</dbReference>
<evidence type="ECO:0000313" key="5">
    <source>
        <dbReference type="Proteomes" id="UP001293593"/>
    </source>
</evidence>
<dbReference type="EMBL" id="JAWXYG010000005">
    <property type="protein sequence ID" value="KAK4271966.1"/>
    <property type="molecule type" value="Genomic_DNA"/>
</dbReference>
<evidence type="ECO:0000313" key="4">
    <source>
        <dbReference type="EMBL" id="KAK4271966.1"/>
    </source>
</evidence>
<name>A0AAE1JN85_9FABA</name>
<dbReference type="Pfam" id="PF14111">
    <property type="entry name" value="DUF4283"/>
    <property type="match status" value="1"/>
</dbReference>
<reference evidence="4" key="1">
    <citation type="submission" date="2023-10" db="EMBL/GenBank/DDBJ databases">
        <title>Chromosome-level genome of the transformable northern wattle, Acacia crassicarpa.</title>
        <authorList>
            <person name="Massaro I."/>
            <person name="Sinha N.R."/>
            <person name="Poethig S."/>
            <person name="Leichty A.R."/>
        </authorList>
    </citation>
    <scope>NUCLEOTIDE SEQUENCE</scope>
    <source>
        <strain evidence="4">Acra3RX</strain>
        <tissue evidence="4">Leaf</tissue>
    </source>
</reference>
<sequence>MEVGHSSDAKLPKQVLLDLDQTVESHGGTLVGKVEASKKLNIPTVITMIKKGWHIGEELEVHELDRTRLIFLFRFRKVEDYSRILKGRPWSVLGHLLNLQIWEDYMVLEDVDFNRTPFWVQFHGLPLEAFNGSNAKKLGEAVGTPVMYELPKIEGKLTRSFVRVRTLLQLNAPLTAGFWVPRKKNKPAWVLVKYERLQSFCHRCGCIGHDSRGCKDLSSSKGAEVNLEFGSWMGTQALSTFENILEVCQEGWPEVCLSANNSQDSYRGSASSSGRDDLAGKAPSSYRVPGLPCITVNSDGKANSLGEENPEESPSLVSSSAPATFSCARRNTSAVADRDSFAWILSRRLPSPTVVSDQGPAAAPALDQSTQKAPEEMVTGCAVDDAGMRRTWQVGVADPRCMDEAMGFGTQPLGRRLAMGNFNEFSFPVGPNVFLQDGGLSTNNSSPLSQSDGSLVMQPVSPISSQPPINPLLSIEVGVNSGEIGKVDTQSNSLPYKVEFPEEESKLQSNVPLAGLSPIYAVSLGVKGINLKRPYDDELGELKSKKCRKLFADSEMELNKGKEPVAQFQNRRSRNFRSVKKFLRRSNPSVEQGPLGKSAASFEIDSPESWMNEDNICKEENEHVSPQNAGGWMGPTTGSP</sequence>
<dbReference type="InterPro" id="IPR025558">
    <property type="entry name" value="DUF4283"/>
</dbReference>
<dbReference type="Proteomes" id="UP001293593">
    <property type="component" value="Unassembled WGS sequence"/>
</dbReference>
<organism evidence="4 5">
    <name type="scientific">Acacia crassicarpa</name>
    <name type="common">northern wattle</name>
    <dbReference type="NCBI Taxonomy" id="499986"/>
    <lineage>
        <taxon>Eukaryota</taxon>
        <taxon>Viridiplantae</taxon>
        <taxon>Streptophyta</taxon>
        <taxon>Embryophyta</taxon>
        <taxon>Tracheophyta</taxon>
        <taxon>Spermatophyta</taxon>
        <taxon>Magnoliopsida</taxon>
        <taxon>eudicotyledons</taxon>
        <taxon>Gunneridae</taxon>
        <taxon>Pentapetalae</taxon>
        <taxon>rosids</taxon>
        <taxon>fabids</taxon>
        <taxon>Fabales</taxon>
        <taxon>Fabaceae</taxon>
        <taxon>Caesalpinioideae</taxon>
        <taxon>mimosoid clade</taxon>
        <taxon>Acacieae</taxon>
        <taxon>Acacia</taxon>
    </lineage>
</organism>
<feature type="region of interest" description="Disordered" evidence="1">
    <location>
        <begin position="353"/>
        <end position="373"/>
    </location>
</feature>
<feature type="domain" description="DUF4283" evidence="2">
    <location>
        <begin position="24"/>
        <end position="106"/>
    </location>
</feature>
<dbReference type="PANTHER" id="PTHR31286">
    <property type="entry name" value="GLYCINE-RICH CELL WALL STRUCTURAL PROTEIN 1.8-LIKE"/>
    <property type="match status" value="1"/>
</dbReference>
<feature type="region of interest" description="Disordered" evidence="1">
    <location>
        <begin position="299"/>
        <end position="322"/>
    </location>
</feature>